<evidence type="ECO:0000256" key="2">
    <source>
        <dbReference type="ARBA" id="ARBA00023015"/>
    </source>
</evidence>
<dbReference type="PRINTS" id="PR00755">
    <property type="entry name" value="AFLATOXINBRP"/>
</dbReference>
<dbReference type="GO" id="GO:0003677">
    <property type="term" value="F:DNA binding"/>
    <property type="evidence" value="ECO:0007669"/>
    <property type="project" value="UniProtKB-KW"/>
</dbReference>
<dbReference type="InterPro" id="IPR050675">
    <property type="entry name" value="OAF3"/>
</dbReference>
<name>A0AAN7HC64_9PEZI</name>
<proteinExistence type="predicted"/>
<keyword evidence="3" id="KW-0238">DNA-binding</keyword>
<evidence type="ECO:0000313" key="9">
    <source>
        <dbReference type="Proteomes" id="UP001303760"/>
    </source>
</evidence>
<evidence type="ECO:0000256" key="3">
    <source>
        <dbReference type="ARBA" id="ARBA00023125"/>
    </source>
</evidence>
<dbReference type="Gene3D" id="4.10.240.10">
    <property type="entry name" value="Zn(2)-C6 fungal-type DNA-binding domain"/>
    <property type="match status" value="1"/>
</dbReference>
<dbReference type="CDD" id="cd00067">
    <property type="entry name" value="GAL4"/>
    <property type="match status" value="1"/>
</dbReference>
<feature type="compositionally biased region" description="Polar residues" evidence="6">
    <location>
        <begin position="353"/>
        <end position="369"/>
    </location>
</feature>
<dbReference type="GO" id="GO:0045122">
    <property type="term" value="P:aflatoxin biosynthetic process"/>
    <property type="evidence" value="ECO:0007669"/>
    <property type="project" value="InterPro"/>
</dbReference>
<organism evidence="8 9">
    <name type="scientific">Achaetomium macrosporum</name>
    <dbReference type="NCBI Taxonomy" id="79813"/>
    <lineage>
        <taxon>Eukaryota</taxon>
        <taxon>Fungi</taxon>
        <taxon>Dikarya</taxon>
        <taxon>Ascomycota</taxon>
        <taxon>Pezizomycotina</taxon>
        <taxon>Sordariomycetes</taxon>
        <taxon>Sordariomycetidae</taxon>
        <taxon>Sordariales</taxon>
        <taxon>Chaetomiaceae</taxon>
        <taxon>Achaetomium</taxon>
    </lineage>
</organism>
<comment type="caution">
    <text evidence="8">The sequence shown here is derived from an EMBL/GenBank/DDBJ whole genome shotgun (WGS) entry which is preliminary data.</text>
</comment>
<dbReference type="InterPro" id="IPR001138">
    <property type="entry name" value="Zn2Cys6_DnaBD"/>
</dbReference>
<dbReference type="PANTHER" id="PTHR31069">
    <property type="entry name" value="OLEATE-ACTIVATED TRANSCRIPTION FACTOR 1-RELATED"/>
    <property type="match status" value="1"/>
</dbReference>
<keyword evidence="5" id="KW-0539">Nucleus</keyword>
<keyword evidence="9" id="KW-1185">Reference proteome</keyword>
<evidence type="ECO:0000256" key="5">
    <source>
        <dbReference type="ARBA" id="ARBA00023242"/>
    </source>
</evidence>
<dbReference type="EMBL" id="MU860251">
    <property type="protein sequence ID" value="KAK4235624.1"/>
    <property type="molecule type" value="Genomic_DNA"/>
</dbReference>
<dbReference type="Pfam" id="PF00172">
    <property type="entry name" value="Zn_clus"/>
    <property type="match status" value="1"/>
</dbReference>
<feature type="compositionally biased region" description="Low complexity" evidence="6">
    <location>
        <begin position="253"/>
        <end position="264"/>
    </location>
</feature>
<feature type="region of interest" description="Disordered" evidence="6">
    <location>
        <begin position="196"/>
        <end position="231"/>
    </location>
</feature>
<dbReference type="GO" id="GO:0005634">
    <property type="term" value="C:nucleus"/>
    <property type="evidence" value="ECO:0007669"/>
    <property type="project" value="InterPro"/>
</dbReference>
<reference evidence="8" key="1">
    <citation type="journal article" date="2023" name="Mol. Phylogenet. Evol.">
        <title>Genome-scale phylogeny and comparative genomics of the fungal order Sordariales.</title>
        <authorList>
            <person name="Hensen N."/>
            <person name="Bonometti L."/>
            <person name="Westerberg I."/>
            <person name="Brannstrom I.O."/>
            <person name="Guillou S."/>
            <person name="Cros-Aarteil S."/>
            <person name="Calhoun S."/>
            <person name="Haridas S."/>
            <person name="Kuo A."/>
            <person name="Mondo S."/>
            <person name="Pangilinan J."/>
            <person name="Riley R."/>
            <person name="LaButti K."/>
            <person name="Andreopoulos B."/>
            <person name="Lipzen A."/>
            <person name="Chen C."/>
            <person name="Yan M."/>
            <person name="Daum C."/>
            <person name="Ng V."/>
            <person name="Clum A."/>
            <person name="Steindorff A."/>
            <person name="Ohm R.A."/>
            <person name="Martin F."/>
            <person name="Silar P."/>
            <person name="Natvig D.O."/>
            <person name="Lalanne C."/>
            <person name="Gautier V."/>
            <person name="Ament-Velasquez S.L."/>
            <person name="Kruys A."/>
            <person name="Hutchinson M.I."/>
            <person name="Powell A.J."/>
            <person name="Barry K."/>
            <person name="Miller A.N."/>
            <person name="Grigoriev I.V."/>
            <person name="Debuchy R."/>
            <person name="Gladieux P."/>
            <person name="Hiltunen Thoren M."/>
            <person name="Johannesson H."/>
        </authorList>
    </citation>
    <scope>NUCLEOTIDE SEQUENCE</scope>
    <source>
        <strain evidence="8">CBS 532.94</strain>
    </source>
</reference>
<feature type="domain" description="Zn(2)-C6 fungal-type" evidence="7">
    <location>
        <begin position="17"/>
        <end position="47"/>
    </location>
</feature>
<dbReference type="PROSITE" id="PS50048">
    <property type="entry name" value="ZN2_CY6_FUNGAL_2"/>
    <property type="match status" value="1"/>
</dbReference>
<protein>
    <recommendedName>
        <fullName evidence="7">Zn(2)-C6 fungal-type domain-containing protein</fullName>
    </recommendedName>
</protein>
<dbReference type="Proteomes" id="UP001303760">
    <property type="component" value="Unassembled WGS sequence"/>
</dbReference>
<evidence type="ECO:0000256" key="1">
    <source>
        <dbReference type="ARBA" id="ARBA00022723"/>
    </source>
</evidence>
<dbReference type="AlphaFoldDB" id="A0AAN7HC64"/>
<reference evidence="8" key="2">
    <citation type="submission" date="2023-05" db="EMBL/GenBank/DDBJ databases">
        <authorList>
            <consortium name="Lawrence Berkeley National Laboratory"/>
            <person name="Steindorff A."/>
            <person name="Hensen N."/>
            <person name="Bonometti L."/>
            <person name="Westerberg I."/>
            <person name="Brannstrom I.O."/>
            <person name="Guillou S."/>
            <person name="Cros-Aarteil S."/>
            <person name="Calhoun S."/>
            <person name="Haridas S."/>
            <person name="Kuo A."/>
            <person name="Mondo S."/>
            <person name="Pangilinan J."/>
            <person name="Riley R."/>
            <person name="Labutti K."/>
            <person name="Andreopoulos B."/>
            <person name="Lipzen A."/>
            <person name="Chen C."/>
            <person name="Yanf M."/>
            <person name="Daum C."/>
            <person name="Ng V."/>
            <person name="Clum A."/>
            <person name="Ohm R."/>
            <person name="Martin F."/>
            <person name="Silar P."/>
            <person name="Natvig D."/>
            <person name="Lalanne C."/>
            <person name="Gautier V."/>
            <person name="Ament-Velasquez S.L."/>
            <person name="Kruys A."/>
            <person name="Hutchinson M.I."/>
            <person name="Powell A.J."/>
            <person name="Barry K."/>
            <person name="Miller A.N."/>
            <person name="Grigoriev I.V."/>
            <person name="Debuchy R."/>
            <person name="Gladieux P."/>
            <person name="Thoren M.H."/>
            <person name="Johannesson H."/>
        </authorList>
    </citation>
    <scope>NUCLEOTIDE SEQUENCE</scope>
    <source>
        <strain evidence="8">CBS 532.94</strain>
    </source>
</reference>
<gene>
    <name evidence="8" type="ORF">C8A03DRAFT_36521</name>
</gene>
<dbReference type="Pfam" id="PF08493">
    <property type="entry name" value="AflR"/>
    <property type="match status" value="1"/>
</dbReference>
<sequence>MTNPPSQAPRQPKLRSSCDPCGAAKLRCDRGQPTCGRCLSLGFVCVYGVSRKKGKPRRVKLTIPDSPNISHESNRAIGGIDEQHDDGSNLTARAGPDDSTPISGTGDGSASDAPVRNASVLDFNDIPRLISAGGADENYANRSLTSLDAPDTLLADMLGPTLSGFSSLDFADDLFASNLDGDSNASAMGSRWPEMDIFSSLGPDSSQPSQDHLEDGLFSNSSPVPPGSHDSCSREALDILGTLSFLNLNPANSTSPLTPASGPGPASPPPHRVPLDHILRLNREASERLGRLLNCYCARRPYLALLYASIISRVLNWYHQAAGNEAPSPSWTLNAVAQDATSRRVSTPGPRSGSVSESLSPFTASTGGPSNALPMPGTAALSVVPTEMAVGTFNIDDQQVQTAMQIQLLLGEIRRAGGIISLFTSRSRSGVDEFLSNGVDSLYNSLGSWLRREHSMITDIMRSRLKELSA</sequence>
<keyword evidence="2" id="KW-0805">Transcription regulation</keyword>
<feature type="region of interest" description="Disordered" evidence="6">
    <location>
        <begin position="251"/>
        <end position="273"/>
    </location>
</feature>
<dbReference type="GO" id="GO:0000981">
    <property type="term" value="F:DNA-binding transcription factor activity, RNA polymerase II-specific"/>
    <property type="evidence" value="ECO:0007669"/>
    <property type="project" value="InterPro"/>
</dbReference>
<evidence type="ECO:0000313" key="8">
    <source>
        <dbReference type="EMBL" id="KAK4235624.1"/>
    </source>
</evidence>
<dbReference type="InterPro" id="IPR036864">
    <property type="entry name" value="Zn2-C6_fun-type_DNA-bd_sf"/>
</dbReference>
<evidence type="ECO:0000259" key="7">
    <source>
        <dbReference type="PROSITE" id="PS50048"/>
    </source>
</evidence>
<evidence type="ECO:0000256" key="6">
    <source>
        <dbReference type="SAM" id="MobiDB-lite"/>
    </source>
</evidence>
<dbReference type="SMART" id="SM00066">
    <property type="entry name" value="GAL4"/>
    <property type="match status" value="1"/>
</dbReference>
<feature type="region of interest" description="Disordered" evidence="6">
    <location>
        <begin position="56"/>
        <end position="116"/>
    </location>
</feature>
<keyword evidence="1" id="KW-0479">Metal-binding</keyword>
<dbReference type="PANTHER" id="PTHR31069:SF31">
    <property type="entry name" value="MONODICTYPHENONE CLUSTER TRANSCRIPTION FACTOR-RELATED"/>
    <property type="match status" value="1"/>
</dbReference>
<dbReference type="InterPro" id="IPR013700">
    <property type="entry name" value="AflR"/>
</dbReference>
<keyword evidence="4" id="KW-0804">Transcription</keyword>
<feature type="region of interest" description="Disordered" evidence="6">
    <location>
        <begin position="339"/>
        <end position="373"/>
    </location>
</feature>
<dbReference type="GO" id="GO:0008270">
    <property type="term" value="F:zinc ion binding"/>
    <property type="evidence" value="ECO:0007669"/>
    <property type="project" value="InterPro"/>
</dbReference>
<evidence type="ECO:0000256" key="4">
    <source>
        <dbReference type="ARBA" id="ARBA00023163"/>
    </source>
</evidence>
<accession>A0AAN7HC64</accession>
<dbReference type="SUPFAM" id="SSF57701">
    <property type="entry name" value="Zn2/Cys6 DNA-binding domain"/>
    <property type="match status" value="1"/>
</dbReference>